<proteinExistence type="predicted"/>
<organism evidence="3 4">
    <name type="scientific">Petrolisthes manimaculis</name>
    <dbReference type="NCBI Taxonomy" id="1843537"/>
    <lineage>
        <taxon>Eukaryota</taxon>
        <taxon>Metazoa</taxon>
        <taxon>Ecdysozoa</taxon>
        <taxon>Arthropoda</taxon>
        <taxon>Crustacea</taxon>
        <taxon>Multicrustacea</taxon>
        <taxon>Malacostraca</taxon>
        <taxon>Eumalacostraca</taxon>
        <taxon>Eucarida</taxon>
        <taxon>Decapoda</taxon>
        <taxon>Pleocyemata</taxon>
        <taxon>Anomura</taxon>
        <taxon>Galatheoidea</taxon>
        <taxon>Porcellanidae</taxon>
        <taxon>Petrolisthes</taxon>
    </lineage>
</organism>
<protein>
    <recommendedName>
        <fullName evidence="2">DUF7041 domain-containing protein</fullName>
    </recommendedName>
</protein>
<evidence type="ECO:0000256" key="1">
    <source>
        <dbReference type="SAM" id="MobiDB-lite"/>
    </source>
</evidence>
<evidence type="ECO:0000313" key="4">
    <source>
        <dbReference type="Proteomes" id="UP001292094"/>
    </source>
</evidence>
<dbReference type="EMBL" id="JAWZYT010001263">
    <property type="protein sequence ID" value="KAK4313851.1"/>
    <property type="molecule type" value="Genomic_DNA"/>
</dbReference>
<accession>A0AAE1UAK3</accession>
<dbReference type="Pfam" id="PF23055">
    <property type="entry name" value="DUF7041"/>
    <property type="match status" value="1"/>
</dbReference>
<evidence type="ECO:0000259" key="2">
    <source>
        <dbReference type="Pfam" id="PF23055"/>
    </source>
</evidence>
<feature type="compositionally biased region" description="Low complexity" evidence="1">
    <location>
        <begin position="139"/>
        <end position="149"/>
    </location>
</feature>
<sequence length="168" mass="19186">MSEPQDISDTTPTISNFRAPSFSHDHTLWFIILEVNFRAHRITSCLKKFSAATALLPPEVHSQLSDSVTAAFTNEFMDTIPNETNICNITSYDEISQLKDLISSLAVQVNELKLQVQQQSPAYPLSPRRHRSRSRDSRNTYNSTNSNSNGMYYYHHRFGNNAHHCQQP</sequence>
<reference evidence="3" key="1">
    <citation type="submission" date="2023-11" db="EMBL/GenBank/DDBJ databases">
        <title>Genome assemblies of two species of porcelain crab, Petrolisthes cinctipes and Petrolisthes manimaculis (Anomura: Porcellanidae).</title>
        <authorList>
            <person name="Angst P."/>
        </authorList>
    </citation>
    <scope>NUCLEOTIDE SEQUENCE</scope>
    <source>
        <strain evidence="3">PB745_02</strain>
        <tissue evidence="3">Gill</tissue>
    </source>
</reference>
<dbReference type="AlphaFoldDB" id="A0AAE1UAK3"/>
<gene>
    <name evidence="3" type="ORF">Pmani_014837</name>
</gene>
<dbReference type="Proteomes" id="UP001292094">
    <property type="component" value="Unassembled WGS sequence"/>
</dbReference>
<keyword evidence="4" id="KW-1185">Reference proteome</keyword>
<evidence type="ECO:0000313" key="3">
    <source>
        <dbReference type="EMBL" id="KAK4313851.1"/>
    </source>
</evidence>
<name>A0AAE1UAK3_9EUCA</name>
<feature type="region of interest" description="Disordered" evidence="1">
    <location>
        <begin position="118"/>
        <end position="152"/>
    </location>
</feature>
<comment type="caution">
    <text evidence="3">The sequence shown here is derived from an EMBL/GenBank/DDBJ whole genome shotgun (WGS) entry which is preliminary data.</text>
</comment>
<feature type="domain" description="DUF7041" evidence="2">
    <location>
        <begin position="23"/>
        <end position="72"/>
    </location>
</feature>
<dbReference type="InterPro" id="IPR055469">
    <property type="entry name" value="DUF7041"/>
</dbReference>